<gene>
    <name evidence="2" type="ORF">H4W80_005538</name>
</gene>
<evidence type="ECO:0000256" key="1">
    <source>
        <dbReference type="SAM" id="MobiDB-lite"/>
    </source>
</evidence>
<dbReference type="RefSeq" id="WP_192787699.1">
    <property type="nucleotide sequence ID" value="NZ_JADBEK010000001.1"/>
</dbReference>
<sequence>MLESQWARDTFGQRVPAIRQAIAEALSVALDNARDAQTAAQTEHTHPFGFTLMSRKFEALAEAFEDMGDVRIIKPAGSPHELVVLDGKLLFPFRYAKDRSISVMSARVGEGRPSALVQALFNRFGPEPRMRQLALHDLAPQAVPVAEALSGLPDDTSLVLIAYACNAHAGLLDVWWGEAELLDRTGSLRWHVCEPIPLAQDAAAAGQAGQAGAQQPAFDQGALPTPALNPRTGAGRLTAPVSEAVPITRAEAAGGE</sequence>
<protein>
    <submittedName>
        <fullName evidence="2">Uncharacterized protein</fullName>
    </submittedName>
</protein>
<keyword evidence="3" id="KW-1185">Reference proteome</keyword>
<reference evidence="2 3" key="1">
    <citation type="submission" date="2020-10" db="EMBL/GenBank/DDBJ databases">
        <title>Sequencing the genomes of 1000 actinobacteria strains.</title>
        <authorList>
            <person name="Klenk H.-P."/>
        </authorList>
    </citation>
    <scope>NUCLEOTIDE SEQUENCE [LARGE SCALE GENOMIC DNA]</scope>
    <source>
        <strain evidence="2 3">DSM 43173</strain>
    </source>
</reference>
<proteinExistence type="predicted"/>
<accession>A0ABR9M3U3</accession>
<name>A0ABR9M3U3_9ACTN</name>
<dbReference type="EMBL" id="JADBEK010000001">
    <property type="protein sequence ID" value="MBE1587280.1"/>
    <property type="molecule type" value="Genomic_DNA"/>
</dbReference>
<evidence type="ECO:0000313" key="2">
    <source>
        <dbReference type="EMBL" id="MBE1587280.1"/>
    </source>
</evidence>
<comment type="caution">
    <text evidence="2">The sequence shown here is derived from an EMBL/GenBank/DDBJ whole genome shotgun (WGS) entry which is preliminary data.</text>
</comment>
<feature type="compositionally biased region" description="Low complexity" evidence="1">
    <location>
        <begin position="207"/>
        <end position="222"/>
    </location>
</feature>
<feature type="region of interest" description="Disordered" evidence="1">
    <location>
        <begin position="207"/>
        <end position="241"/>
    </location>
</feature>
<dbReference type="Proteomes" id="UP000633509">
    <property type="component" value="Unassembled WGS sequence"/>
</dbReference>
<organism evidence="2 3">
    <name type="scientific">Nonomuraea angiospora</name>
    <dbReference type="NCBI Taxonomy" id="46172"/>
    <lineage>
        <taxon>Bacteria</taxon>
        <taxon>Bacillati</taxon>
        <taxon>Actinomycetota</taxon>
        <taxon>Actinomycetes</taxon>
        <taxon>Streptosporangiales</taxon>
        <taxon>Streptosporangiaceae</taxon>
        <taxon>Nonomuraea</taxon>
    </lineage>
</organism>
<evidence type="ECO:0000313" key="3">
    <source>
        <dbReference type="Proteomes" id="UP000633509"/>
    </source>
</evidence>